<sequence length="339" mass="38672">MISIGCWNTWGLNSLRKQLAIQKWIQMNNLHFVGLIETKTQPEKLAILMHKLGLQGWSTLANSAVTQPSRIMVSWNPHTHSIQEIDQSSQWITCSATNKATKTSLTITVVYGLNSPSERIPLWNYIQNQGSIITNPWIILGDFNAIMHPWNRAGGTTAWPRHMEDFPESISKAELIHLPYTGPNLTWHNGQVNGRNIQKKLDWAFGNHTLLQSWPATRVNFQPRLISDHSGMFVHIQPHLIKAAPPIFKFINAWADRADFMATVEGVWQNPIRGNPMFILTSKLQILRTVLKKYHKQNTSAISTRVNEAKQNWKISQYNLDLSPTDPIRIQNERHCAAA</sequence>
<dbReference type="SUPFAM" id="SSF56219">
    <property type="entry name" value="DNase I-like"/>
    <property type="match status" value="1"/>
</dbReference>
<gene>
    <name evidence="2" type="ORF">OIU77_028031</name>
</gene>
<reference evidence="2" key="1">
    <citation type="submission" date="2022-10" db="EMBL/GenBank/DDBJ databases">
        <authorList>
            <person name="Hyden B.L."/>
            <person name="Feng K."/>
            <person name="Yates T."/>
            <person name="Jawdy S."/>
            <person name="Smart L.B."/>
            <person name="Muchero W."/>
        </authorList>
    </citation>
    <scope>NUCLEOTIDE SEQUENCE</scope>
    <source>
        <tissue evidence="2">Shoot tip</tissue>
    </source>
</reference>
<name>A0ABQ9BTU1_9ROSI</name>
<dbReference type="PANTHER" id="PTHR33710:SF71">
    <property type="entry name" value="ENDONUCLEASE_EXONUCLEASE_PHOSPHATASE DOMAIN-CONTAINING PROTEIN"/>
    <property type="match status" value="1"/>
</dbReference>
<reference evidence="2" key="2">
    <citation type="journal article" date="2023" name="Int. J. Mol. Sci.">
        <title>De Novo Assembly and Annotation of 11 Diverse Shrub Willow (Salix) Genomes Reveals Novel Gene Organization in Sex-Linked Regions.</title>
        <authorList>
            <person name="Hyden B."/>
            <person name="Feng K."/>
            <person name="Yates T.B."/>
            <person name="Jawdy S."/>
            <person name="Cereghino C."/>
            <person name="Smart L.B."/>
            <person name="Muchero W."/>
        </authorList>
    </citation>
    <scope>NUCLEOTIDE SEQUENCE</scope>
    <source>
        <tissue evidence="2">Shoot tip</tissue>
    </source>
</reference>
<dbReference type="PANTHER" id="PTHR33710">
    <property type="entry name" value="BNAC02G09200D PROTEIN"/>
    <property type="match status" value="1"/>
</dbReference>
<dbReference type="Proteomes" id="UP001141253">
    <property type="component" value="Chromosome 3"/>
</dbReference>
<dbReference type="Pfam" id="PF03372">
    <property type="entry name" value="Exo_endo_phos"/>
    <property type="match status" value="1"/>
</dbReference>
<feature type="domain" description="Endonuclease/exonuclease/phosphatase" evidence="1">
    <location>
        <begin position="7"/>
        <end position="229"/>
    </location>
</feature>
<comment type="caution">
    <text evidence="2">The sequence shown here is derived from an EMBL/GenBank/DDBJ whole genome shotgun (WGS) entry which is preliminary data.</text>
</comment>
<feature type="non-terminal residue" evidence="2">
    <location>
        <position position="339"/>
    </location>
</feature>
<keyword evidence="3" id="KW-1185">Reference proteome</keyword>
<accession>A0ABQ9BTU1</accession>
<dbReference type="InterPro" id="IPR036691">
    <property type="entry name" value="Endo/exonu/phosph_ase_sf"/>
</dbReference>
<evidence type="ECO:0000259" key="1">
    <source>
        <dbReference type="Pfam" id="PF03372"/>
    </source>
</evidence>
<dbReference type="Gene3D" id="3.60.10.10">
    <property type="entry name" value="Endonuclease/exonuclease/phosphatase"/>
    <property type="match status" value="1"/>
</dbReference>
<protein>
    <recommendedName>
        <fullName evidence="1">Endonuclease/exonuclease/phosphatase domain-containing protein</fullName>
    </recommendedName>
</protein>
<organism evidence="2 3">
    <name type="scientific">Salix suchowensis</name>
    <dbReference type="NCBI Taxonomy" id="1278906"/>
    <lineage>
        <taxon>Eukaryota</taxon>
        <taxon>Viridiplantae</taxon>
        <taxon>Streptophyta</taxon>
        <taxon>Embryophyta</taxon>
        <taxon>Tracheophyta</taxon>
        <taxon>Spermatophyta</taxon>
        <taxon>Magnoliopsida</taxon>
        <taxon>eudicotyledons</taxon>
        <taxon>Gunneridae</taxon>
        <taxon>Pentapetalae</taxon>
        <taxon>rosids</taxon>
        <taxon>fabids</taxon>
        <taxon>Malpighiales</taxon>
        <taxon>Salicaceae</taxon>
        <taxon>Saliceae</taxon>
        <taxon>Salix</taxon>
    </lineage>
</organism>
<dbReference type="EMBL" id="JAPFFI010000007">
    <property type="protein sequence ID" value="KAJ6389827.1"/>
    <property type="molecule type" value="Genomic_DNA"/>
</dbReference>
<proteinExistence type="predicted"/>
<evidence type="ECO:0000313" key="2">
    <source>
        <dbReference type="EMBL" id="KAJ6389827.1"/>
    </source>
</evidence>
<dbReference type="InterPro" id="IPR005135">
    <property type="entry name" value="Endo/exonuclease/phosphatase"/>
</dbReference>
<evidence type="ECO:0000313" key="3">
    <source>
        <dbReference type="Proteomes" id="UP001141253"/>
    </source>
</evidence>